<evidence type="ECO:0000256" key="1">
    <source>
        <dbReference type="ARBA" id="ARBA00022679"/>
    </source>
</evidence>
<evidence type="ECO:0000313" key="5">
    <source>
        <dbReference type="Proteomes" id="UP000761264"/>
    </source>
</evidence>
<dbReference type="RefSeq" id="WP_167227706.1">
    <property type="nucleotide sequence ID" value="NZ_JAAQPH010000016.1"/>
</dbReference>
<keyword evidence="1" id="KW-0808">Transferase</keyword>
<dbReference type="Pfam" id="PF00581">
    <property type="entry name" value="Rhodanese"/>
    <property type="match status" value="2"/>
</dbReference>
<dbReference type="PROSITE" id="PS50206">
    <property type="entry name" value="RHODANESE_3"/>
    <property type="match status" value="2"/>
</dbReference>
<dbReference type="GO" id="GO:0004792">
    <property type="term" value="F:thiosulfate-cyanide sulfurtransferase activity"/>
    <property type="evidence" value="ECO:0007669"/>
    <property type="project" value="TreeGrafter"/>
</dbReference>
<accession>A0A967F096</accession>
<keyword evidence="5" id="KW-1185">Reference proteome</keyword>
<dbReference type="AlphaFoldDB" id="A0A967F096"/>
<dbReference type="InterPro" id="IPR045078">
    <property type="entry name" value="TST/MPST-like"/>
</dbReference>
<feature type="domain" description="Rhodanese" evidence="3">
    <location>
        <begin position="61"/>
        <end position="181"/>
    </location>
</feature>
<reference evidence="4" key="1">
    <citation type="submission" date="2020-03" db="EMBL/GenBank/DDBJ databases">
        <title>Genome of Pelagibius litoralis DSM 21314T.</title>
        <authorList>
            <person name="Wang G."/>
        </authorList>
    </citation>
    <scope>NUCLEOTIDE SEQUENCE</scope>
    <source>
        <strain evidence="4">DSM 21314</strain>
    </source>
</reference>
<dbReference type="InterPro" id="IPR001763">
    <property type="entry name" value="Rhodanese-like_dom"/>
</dbReference>
<dbReference type="PANTHER" id="PTHR11364">
    <property type="entry name" value="THIOSULFATE SULFERTANSFERASE"/>
    <property type="match status" value="1"/>
</dbReference>
<dbReference type="Proteomes" id="UP000761264">
    <property type="component" value="Unassembled WGS sequence"/>
</dbReference>
<protein>
    <submittedName>
        <fullName evidence="4">Sulfurtransferase</fullName>
    </submittedName>
</protein>
<dbReference type="PANTHER" id="PTHR11364:SF27">
    <property type="entry name" value="SULFURTRANSFERASE"/>
    <property type="match status" value="1"/>
</dbReference>
<gene>
    <name evidence="4" type="ORF">HBA54_19340</name>
</gene>
<dbReference type="SMART" id="SM00450">
    <property type="entry name" value="RHOD"/>
    <property type="match status" value="2"/>
</dbReference>
<dbReference type="EMBL" id="JAAQPH010000016">
    <property type="protein sequence ID" value="NIA70758.1"/>
    <property type="molecule type" value="Genomic_DNA"/>
</dbReference>
<organism evidence="4 5">
    <name type="scientific">Pelagibius litoralis</name>
    <dbReference type="NCBI Taxonomy" id="374515"/>
    <lineage>
        <taxon>Bacteria</taxon>
        <taxon>Pseudomonadati</taxon>
        <taxon>Pseudomonadota</taxon>
        <taxon>Alphaproteobacteria</taxon>
        <taxon>Rhodospirillales</taxon>
        <taxon>Rhodovibrionaceae</taxon>
        <taxon>Pelagibius</taxon>
    </lineage>
</organism>
<sequence length="333" mass="34486">MLQSTSQEATGFPAGRVAALAVLLLVGFVLQPQAGAGAAGAEAVEAPGPLVDVAWVKANAANDAVRLLDIRNKIGGGSAAVFAQGHIPGSVYSDYLQDGWRTKREGVPGQLPSVASLEALIGGLGIGNDHHVVIVAAGASALEMGSATRVYWTFKVLGHDAVSILDGGYRAYTADQANPVATGRSLPEAVIFAAQFRPEMVADRDDVAAAMQSGGTLIDNRPTAQYLGQSSHPAAQRPGTIPGAVSVPESQLTDAKGRFVSSTRVAALLEAAGVGAGDEEAITFCNTGHWASLGWFAQSEILGRKNVRLYDGSMVDWTAQTDLPIEVEVAKTQ</sequence>
<dbReference type="Gene3D" id="3.40.250.10">
    <property type="entry name" value="Rhodanese-like domain"/>
    <property type="match status" value="2"/>
</dbReference>
<feature type="domain" description="Rhodanese" evidence="3">
    <location>
        <begin position="211"/>
        <end position="326"/>
    </location>
</feature>
<dbReference type="CDD" id="cd01448">
    <property type="entry name" value="TST_Repeat_1"/>
    <property type="match status" value="1"/>
</dbReference>
<proteinExistence type="predicted"/>
<evidence type="ECO:0000256" key="2">
    <source>
        <dbReference type="ARBA" id="ARBA00022737"/>
    </source>
</evidence>
<dbReference type="InterPro" id="IPR036873">
    <property type="entry name" value="Rhodanese-like_dom_sf"/>
</dbReference>
<dbReference type="CDD" id="cd01449">
    <property type="entry name" value="TST_Repeat_2"/>
    <property type="match status" value="1"/>
</dbReference>
<name>A0A967F096_9PROT</name>
<dbReference type="SUPFAM" id="SSF52821">
    <property type="entry name" value="Rhodanese/Cell cycle control phosphatase"/>
    <property type="match status" value="2"/>
</dbReference>
<comment type="caution">
    <text evidence="4">The sequence shown here is derived from an EMBL/GenBank/DDBJ whole genome shotgun (WGS) entry which is preliminary data.</text>
</comment>
<evidence type="ECO:0000259" key="3">
    <source>
        <dbReference type="PROSITE" id="PS50206"/>
    </source>
</evidence>
<evidence type="ECO:0000313" key="4">
    <source>
        <dbReference type="EMBL" id="NIA70758.1"/>
    </source>
</evidence>
<keyword evidence="2" id="KW-0677">Repeat</keyword>